<evidence type="ECO:0000256" key="2">
    <source>
        <dbReference type="ARBA" id="ARBA00022643"/>
    </source>
</evidence>
<proteinExistence type="inferred from homology"/>
<keyword evidence="10" id="KW-1185">Reference proteome</keyword>
<keyword evidence="5" id="KW-0472">Membrane</keyword>
<feature type="domain" description="Flavodoxin" evidence="8">
    <location>
        <begin position="7"/>
        <end position="153"/>
    </location>
</feature>
<comment type="catalytic activity">
    <reaction evidence="7">
        <text>protoporphyrinogen IX + 3 a quinone = protoporphyrin IX + 3 a quinol</text>
        <dbReference type="Rhea" id="RHEA:65032"/>
        <dbReference type="ChEBI" id="CHEBI:24646"/>
        <dbReference type="ChEBI" id="CHEBI:57306"/>
        <dbReference type="ChEBI" id="CHEBI:57307"/>
        <dbReference type="ChEBI" id="CHEBI:132124"/>
        <dbReference type="EC" id="1.3.5.3"/>
    </reaction>
</comment>
<dbReference type="EC" id="1.3.5.3" evidence="7"/>
<reference evidence="9 10" key="1">
    <citation type="submission" date="2017-02" db="EMBL/GenBank/DDBJ databases">
        <title>Trade-off between light-utilization and light-protection in marine flavobacteria.</title>
        <authorList>
            <person name="Kumagai Y."/>
            <person name="Yoshizawa S."/>
            <person name="Kogure K."/>
            <person name="Iwasaki W."/>
        </authorList>
    </citation>
    <scope>NUCLEOTIDE SEQUENCE [LARGE SCALE GENOMIC DNA]</scope>
    <source>
        <strain evidence="9 10">KCTC 23670</strain>
    </source>
</reference>
<keyword evidence="1 7" id="KW-0285">Flavoprotein</keyword>
<evidence type="ECO:0000256" key="5">
    <source>
        <dbReference type="ARBA" id="ARBA00023136"/>
    </source>
</evidence>
<dbReference type="SUPFAM" id="SSF52218">
    <property type="entry name" value="Flavoproteins"/>
    <property type="match status" value="1"/>
</dbReference>
<dbReference type="InterPro" id="IPR052200">
    <property type="entry name" value="Protoporphyrinogen_IX_DH"/>
</dbReference>
<dbReference type="EMBL" id="CP019336">
    <property type="protein sequence ID" value="AUC21868.1"/>
    <property type="molecule type" value="Genomic_DNA"/>
</dbReference>
<evidence type="ECO:0000313" key="9">
    <source>
        <dbReference type="EMBL" id="AUC21868.1"/>
    </source>
</evidence>
<dbReference type="Proteomes" id="UP000232721">
    <property type="component" value="Chromosome"/>
</dbReference>
<gene>
    <name evidence="7" type="primary">hemG</name>
    <name evidence="9" type="ORF">BTO15_07025</name>
</gene>
<sequence length="184" mass="21277">MERKIGIIYSSIDGQTKKICEELSAHFKKDQIKSVLFSIENFNGNLPEFDTLIIGASIRYGKHNKQVYDFILKNKAQLKEVKTAFFSVNLVARKEDKNTPSTNPYLIKFIKEINWTPDLLEVFAGKLDYKSYSLIDRIMIKLIMRLTDGPTKSKEPIEFTNWKKVNDFGIKISQGYKNITNLTI</sequence>
<dbReference type="RefSeq" id="WP_165733859.1">
    <property type="nucleotide sequence ID" value="NZ_CP019336.1"/>
</dbReference>
<keyword evidence="4 7" id="KW-0560">Oxidoreductase</keyword>
<comment type="similarity">
    <text evidence="7">Belongs to the HemG family.</text>
</comment>
<comment type="pathway">
    <text evidence="7">Porphyrin-containing compound metabolism; protoporphyrin-IX biosynthesis; protoporphyrin-IX from protoporphyrinogen-IX: step 1/1.</text>
</comment>
<organism evidence="9 10">
    <name type="scientific">Polaribacter sejongensis</name>
    <dbReference type="NCBI Taxonomy" id="985043"/>
    <lineage>
        <taxon>Bacteria</taxon>
        <taxon>Pseudomonadati</taxon>
        <taxon>Bacteroidota</taxon>
        <taxon>Flavobacteriia</taxon>
        <taxon>Flavobacteriales</taxon>
        <taxon>Flavobacteriaceae</taxon>
    </lineage>
</organism>
<evidence type="ECO:0000256" key="4">
    <source>
        <dbReference type="ARBA" id="ARBA00023002"/>
    </source>
</evidence>
<comment type="catalytic activity">
    <reaction evidence="7">
        <text>protoporphyrinogen IX + 3 a ubiquinone = protoporphyrin IX + 3 a ubiquinol</text>
        <dbReference type="Rhea" id="RHEA:63936"/>
        <dbReference type="Rhea" id="RHEA-COMP:9565"/>
        <dbReference type="Rhea" id="RHEA-COMP:9566"/>
        <dbReference type="ChEBI" id="CHEBI:16389"/>
        <dbReference type="ChEBI" id="CHEBI:17976"/>
        <dbReference type="ChEBI" id="CHEBI:57306"/>
        <dbReference type="ChEBI" id="CHEBI:57307"/>
    </reaction>
</comment>
<dbReference type="NCBIfam" id="NF008316">
    <property type="entry name" value="PRK11104.1"/>
    <property type="match status" value="1"/>
</dbReference>
<dbReference type="InterPro" id="IPR044264">
    <property type="entry name" value="HemG"/>
</dbReference>
<keyword evidence="2 7" id="KW-0288">FMN</keyword>
<dbReference type="InterPro" id="IPR029039">
    <property type="entry name" value="Flavoprotein-like_sf"/>
</dbReference>
<keyword evidence="7" id="KW-1003">Cell membrane</keyword>
<name>A0ABN5F3B7_9FLAO</name>
<protein>
    <recommendedName>
        <fullName evidence="7">Protoporphyrinogen IX dehydrogenase [quinone]</fullName>
        <ecNumber evidence="7">1.3.5.3</ecNumber>
    </recommendedName>
    <alternativeName>
        <fullName evidence="7">Protoporphyrinogen IX dehydrogenase [menaquinone]</fullName>
    </alternativeName>
    <alternativeName>
        <fullName evidence="7">Protoporphyrinogen IX dehydrogenase [ubiquinone]</fullName>
    </alternativeName>
    <alternativeName>
        <fullName evidence="7">Protoporphyrinogen oxidase</fullName>
        <shortName evidence="7">PPO</shortName>
    </alternativeName>
</protein>
<dbReference type="PANTHER" id="PTHR38030:SF2">
    <property type="entry name" value="PROTOPORPHYRINOGEN IX DEHYDROGENASE [QUINONE]"/>
    <property type="match status" value="1"/>
</dbReference>
<dbReference type="PANTHER" id="PTHR38030">
    <property type="entry name" value="PROTOPORPHYRINOGEN IX DEHYDROGENASE [MENAQUINONE]"/>
    <property type="match status" value="1"/>
</dbReference>
<dbReference type="InterPro" id="IPR026816">
    <property type="entry name" value="Flavodoxin_dom"/>
</dbReference>
<evidence type="ECO:0000256" key="6">
    <source>
        <dbReference type="ARBA" id="ARBA00023244"/>
    </source>
</evidence>
<evidence type="ECO:0000256" key="3">
    <source>
        <dbReference type="ARBA" id="ARBA00022741"/>
    </source>
</evidence>
<comment type="catalytic activity">
    <reaction evidence="7">
        <text>protoporphyrinogen IX + 3 a menaquinone = protoporphyrin IX + 3 a menaquinol</text>
        <dbReference type="Rhea" id="RHEA:27409"/>
        <dbReference type="Rhea" id="RHEA-COMP:9537"/>
        <dbReference type="Rhea" id="RHEA-COMP:9539"/>
        <dbReference type="ChEBI" id="CHEBI:16374"/>
        <dbReference type="ChEBI" id="CHEBI:18151"/>
        <dbReference type="ChEBI" id="CHEBI:57306"/>
        <dbReference type="ChEBI" id="CHEBI:57307"/>
        <dbReference type="EC" id="1.3.5.3"/>
    </reaction>
</comment>
<evidence type="ECO:0000313" key="10">
    <source>
        <dbReference type="Proteomes" id="UP000232721"/>
    </source>
</evidence>
<keyword evidence="3 7" id="KW-0547">Nucleotide-binding</keyword>
<dbReference type="Gene3D" id="3.40.50.360">
    <property type="match status" value="1"/>
</dbReference>
<accession>A0ABN5F3B7</accession>
<evidence type="ECO:0000259" key="8">
    <source>
        <dbReference type="Pfam" id="PF12724"/>
    </source>
</evidence>
<comment type="subcellular location">
    <subcellularLocation>
        <location evidence="7">Cell membrane</location>
        <topology evidence="7">Peripheral membrane protein</topology>
    </subcellularLocation>
</comment>
<dbReference type="Pfam" id="PF12724">
    <property type="entry name" value="Flavodoxin_5"/>
    <property type="match status" value="1"/>
</dbReference>
<evidence type="ECO:0000256" key="7">
    <source>
        <dbReference type="HAMAP-Rule" id="MF_00853"/>
    </source>
</evidence>
<comment type="function">
    <text evidence="7">Catalyzes the 6-electron oxidation of protoporphyrinogen IX to form protoporphyrin IX; under anaerobic conditions uses menaquinone as an electron acceptor, under aerobic conditions uses ubiquinone as an electron acceptor.</text>
</comment>
<dbReference type="HAMAP" id="MF_00853">
    <property type="entry name" value="HemG"/>
    <property type="match status" value="1"/>
</dbReference>
<evidence type="ECO:0000256" key="1">
    <source>
        <dbReference type="ARBA" id="ARBA00022630"/>
    </source>
</evidence>
<keyword evidence="6 7" id="KW-0627">Porphyrin biosynthesis</keyword>
<comment type="cofactor">
    <cofactor evidence="7">
        <name>FMN</name>
        <dbReference type="ChEBI" id="CHEBI:58210"/>
    </cofactor>
    <text evidence="7">Binds 1 FMN non-covalently per subunit.</text>
</comment>